<dbReference type="PROSITE" id="PS50111">
    <property type="entry name" value="CHEMOTAXIS_TRANSDUC_2"/>
    <property type="match status" value="1"/>
</dbReference>
<feature type="domain" description="Phytochrome chromophore attachment site" evidence="6">
    <location>
        <begin position="626"/>
        <end position="762"/>
    </location>
</feature>
<feature type="coiled-coil region" evidence="4">
    <location>
        <begin position="1372"/>
        <end position="1406"/>
    </location>
</feature>
<comment type="similarity">
    <text evidence="2">Belongs to the methyl-accepting chemotaxis (MCP) protein family.</text>
</comment>
<dbReference type="STRING" id="111780.Sta7437_2776"/>
<dbReference type="PATRIC" id="fig|111780.3.peg.2891"/>
<evidence type="ECO:0000256" key="5">
    <source>
        <dbReference type="SAM" id="MobiDB-lite"/>
    </source>
</evidence>
<dbReference type="KEGG" id="scs:Sta7437_2776"/>
<evidence type="ECO:0000259" key="8">
    <source>
        <dbReference type="PROSITE" id="PS50885"/>
    </source>
</evidence>
<dbReference type="GO" id="GO:0016020">
    <property type="term" value="C:membrane"/>
    <property type="evidence" value="ECO:0007669"/>
    <property type="project" value="InterPro"/>
</dbReference>
<evidence type="ECO:0000313" key="10">
    <source>
        <dbReference type="Proteomes" id="UP000010473"/>
    </source>
</evidence>
<dbReference type="SMART" id="SM00065">
    <property type="entry name" value="GAF"/>
    <property type="match status" value="6"/>
</dbReference>
<dbReference type="PROSITE" id="PS50046">
    <property type="entry name" value="PHYTOCHROME_2"/>
    <property type="match status" value="6"/>
</dbReference>
<dbReference type="PANTHER" id="PTHR32089:SF114">
    <property type="entry name" value="METHYL-ACCEPTING CHEMOTAXIS PROTEIN MCPB"/>
    <property type="match status" value="1"/>
</dbReference>
<dbReference type="InterPro" id="IPR003018">
    <property type="entry name" value="GAF"/>
</dbReference>
<dbReference type="SMART" id="SM00283">
    <property type="entry name" value="MA"/>
    <property type="match status" value="1"/>
</dbReference>
<accession>K9XUM3</accession>
<protein>
    <submittedName>
        <fullName evidence="9">Methyl-accepting chemotaxis sensory transducer with GAF sensor</fullName>
    </submittedName>
</protein>
<feature type="region of interest" description="Disordered" evidence="5">
    <location>
        <begin position="1"/>
        <end position="21"/>
    </location>
</feature>
<dbReference type="SMART" id="SM00304">
    <property type="entry name" value="HAMP"/>
    <property type="match status" value="1"/>
</dbReference>
<organism evidence="9 10">
    <name type="scientific">Stanieria cyanosphaera (strain ATCC 29371 / PCC 7437)</name>
    <dbReference type="NCBI Taxonomy" id="111780"/>
    <lineage>
        <taxon>Bacteria</taxon>
        <taxon>Bacillati</taxon>
        <taxon>Cyanobacteriota</taxon>
        <taxon>Cyanophyceae</taxon>
        <taxon>Pleurocapsales</taxon>
        <taxon>Dermocarpellaceae</taxon>
        <taxon>Stanieria</taxon>
    </lineage>
</organism>
<keyword evidence="10" id="KW-1185">Reference proteome</keyword>
<sequence>MNTANTTANSNPANSTSQQDTLEKIKNNVLKQTRERLRQVIQTIRQSSNSRESLLNQTTTAICEELAASRVLIYQFEDENNGKVIMESGKIDWTPMQNETLPCLCFGVGSAADYQQKEIVAISHVKQTRLTPYQQQLLEKFQVQASLALPICLNHQVWGLVVIHQCDRPRKWQEEEINLLCQWTNELTIALQPLELRWELQQQLEREKTTAKVIEKIQQSQDLPDIFRTATQEVKKLLRCDRVIVYQFNPDWTGLVVAESVGSGWVSLLVEQNNDDVLSGDRIQLDRCLLRNWSKETKADIVEPDSFLKQTQGGRYTRGQKFTAVDNIYTKDFPDCYIQSLEKYQAKAYLIVPIFQKNTLWGLLGAYQNDGMRVWQQSEINFMLQIATPLAVAIQRAEFISDLEAKNQQDQAVNQIVDRIRHSLKLTDIFRNATQEVKKILKSDRVVVYRFNPDWSGEVVAESFNSQWVSVMEIQETDETLYSTEMSADDRCTLKYLESGSALDSDTYFMETQGGKYTKGKKFQVVNDVYQAGFSACYLQSLEKYQAKAYIIVPLFQEGQLWGLLATYQNDAPRTWKKSEVDLMLKIAPQLSIALQQAQKSEQLAKTVVRQKTIARMVDRMQQATTVDEVVNIATKETRKLLAVELTTIYRFNSDWSGETIVEIAANADVKSIKAAINNDPYLQKNQGGRYRRNEYRVVHNTAQAGLEECRLEILEQLGIKAYISMPIFVDQQLWGIISVYQSLTRVWDEEEIETLKQIGTQTGLAIQQTEYVNELQTQTQQEKTISAIVDRIRGSLKLKEIFRNATQEVRKLLKCDRVIVYRFLPDWSGEVLAESVGSQWVSVMEIQETDETLYSAEMSNDDRCTLKYLEAGSALDNDTYFIDTKGGDYAKGKKFQVVNDVSTAGFSSCYLQSLEKYQAKAYIIVPIFQDNKLWGLFAVYQNSGVRNWKASEVTLMLKIAPQLSIAIQQAEKSEKLEKTAKRERGLTKLLEKIQEVQTQVKIYQITTQEARQLLNLDRVTIYRFNADGSGKFVGESLLGNGLICLDNPSFLKDIYTYLQESEGIIYQNNQSLAVADIYKAGYDSYYLELLQQLEAKAYMIAPIFVEQKLWGLLGAYQNTNTRQWEEDEINALKQVGLQIGVALQKIAYLEQVKIQSDNLAQTLAREKAAKERLQQQAVEMLRTVRPAFSGDLTVRAIVTEDEIGTIAGAYNTTLDSLKDIVIQVQKAVEQVVYTTGDSSVAVEGLSKQAQQQLQELQQALERIQAMIEASTITTQNAQKVEVAIEQANQTVQSGDRAMNNTVESILGIRQTVADAGKRVKRLSESSQKISKVVSLISSFATQTNLLALNAALEATRAGEYGKGFAVVADEVRNLSLQSSEATTEIEKLVREIQEETQEVAAAMDAGVQQVAEGTSLVNETRNSLNAIVVATAEIRELVQGITSAANAQTQQAESVTKVMGQVAEIASGTSNDSRKISSSFHQLQQLAQNLQARVAQFKVN</sequence>
<feature type="coiled-coil region" evidence="4">
    <location>
        <begin position="1240"/>
        <end position="1274"/>
    </location>
</feature>
<dbReference type="Gene3D" id="3.30.450.40">
    <property type="match status" value="6"/>
</dbReference>
<dbReference type="PROSITE" id="PS50885">
    <property type="entry name" value="HAMP"/>
    <property type="match status" value="1"/>
</dbReference>
<dbReference type="InterPro" id="IPR004089">
    <property type="entry name" value="MCPsignal_dom"/>
</dbReference>
<feature type="compositionally biased region" description="Low complexity" evidence="5">
    <location>
        <begin position="1"/>
        <end position="17"/>
    </location>
</feature>
<evidence type="ECO:0000256" key="3">
    <source>
        <dbReference type="PROSITE-ProRule" id="PRU00284"/>
    </source>
</evidence>
<keyword evidence="4" id="KW-0175">Coiled coil</keyword>
<feature type="domain" description="HAMP" evidence="8">
    <location>
        <begin position="1190"/>
        <end position="1223"/>
    </location>
</feature>
<dbReference type="eggNOG" id="COG0840">
    <property type="taxonomic scope" value="Bacteria"/>
</dbReference>
<feature type="domain" description="Phytochrome chromophore attachment site" evidence="6">
    <location>
        <begin position="425"/>
        <end position="590"/>
    </location>
</feature>
<feature type="domain" description="Methyl-accepting transducer" evidence="7">
    <location>
        <begin position="1228"/>
        <end position="1464"/>
    </location>
</feature>
<evidence type="ECO:0000256" key="1">
    <source>
        <dbReference type="ARBA" id="ARBA00023224"/>
    </source>
</evidence>
<dbReference type="RefSeq" id="WP_015193968.1">
    <property type="nucleotide sequence ID" value="NC_019748.1"/>
</dbReference>
<feature type="domain" description="Phytochrome chromophore attachment site" evidence="6">
    <location>
        <begin position="50"/>
        <end position="186"/>
    </location>
</feature>
<evidence type="ECO:0000259" key="6">
    <source>
        <dbReference type="PROSITE" id="PS50046"/>
    </source>
</evidence>
<feature type="domain" description="Phytochrome chromophore attachment site" evidence="6">
    <location>
        <begin position="222"/>
        <end position="389"/>
    </location>
</feature>
<dbReference type="CDD" id="cd11386">
    <property type="entry name" value="MCP_signal"/>
    <property type="match status" value="1"/>
</dbReference>
<evidence type="ECO:0000313" key="9">
    <source>
        <dbReference type="EMBL" id="AFZ36300.1"/>
    </source>
</evidence>
<dbReference type="InterPro" id="IPR003660">
    <property type="entry name" value="HAMP_dom"/>
</dbReference>
<evidence type="ECO:0000256" key="2">
    <source>
        <dbReference type="ARBA" id="ARBA00029447"/>
    </source>
</evidence>
<evidence type="ECO:0000256" key="4">
    <source>
        <dbReference type="SAM" id="Coils"/>
    </source>
</evidence>
<dbReference type="Proteomes" id="UP000010473">
    <property type="component" value="Chromosome"/>
</dbReference>
<dbReference type="Pfam" id="PF00015">
    <property type="entry name" value="MCPsignal"/>
    <property type="match status" value="1"/>
</dbReference>
<name>K9XUM3_STAC7</name>
<reference evidence="10" key="1">
    <citation type="journal article" date="2013" name="Proc. Natl. Acad. Sci. U.S.A.">
        <title>Improving the coverage of the cyanobacterial phylum using diversity-driven genome sequencing.</title>
        <authorList>
            <person name="Shih P.M."/>
            <person name="Wu D."/>
            <person name="Latifi A."/>
            <person name="Axen S.D."/>
            <person name="Fewer D.P."/>
            <person name="Talla E."/>
            <person name="Calteau A."/>
            <person name="Cai F."/>
            <person name="Tandeau de Marsac N."/>
            <person name="Rippka R."/>
            <person name="Herdman M."/>
            <person name="Sivonen K."/>
            <person name="Coursin T."/>
            <person name="Laurent T."/>
            <person name="Goodwin L."/>
            <person name="Nolan M."/>
            <person name="Davenport K.W."/>
            <person name="Han C.S."/>
            <person name="Rubin E.M."/>
            <person name="Eisen J.A."/>
            <person name="Woyke T."/>
            <person name="Gugger M."/>
            <person name="Kerfeld C.A."/>
        </authorList>
    </citation>
    <scope>NUCLEOTIDE SEQUENCE [LARGE SCALE GENOMIC DNA]</scope>
    <source>
        <strain evidence="10">ATCC 29371 / PCC 7437</strain>
    </source>
</reference>
<dbReference type="EMBL" id="CP003653">
    <property type="protein sequence ID" value="AFZ36300.1"/>
    <property type="molecule type" value="Genomic_DNA"/>
</dbReference>
<dbReference type="Pfam" id="PF01590">
    <property type="entry name" value="GAF"/>
    <property type="match status" value="6"/>
</dbReference>
<dbReference type="eggNOG" id="COG2203">
    <property type="taxonomic scope" value="Bacteria"/>
</dbReference>
<evidence type="ECO:0000259" key="7">
    <source>
        <dbReference type="PROSITE" id="PS50111"/>
    </source>
</evidence>
<feature type="coiled-coil region" evidence="4">
    <location>
        <begin position="1150"/>
        <end position="1184"/>
    </location>
</feature>
<dbReference type="PANTHER" id="PTHR32089">
    <property type="entry name" value="METHYL-ACCEPTING CHEMOTAXIS PROTEIN MCPB"/>
    <property type="match status" value="1"/>
</dbReference>
<feature type="domain" description="Phytochrome chromophore attachment site" evidence="6">
    <location>
        <begin position="999"/>
        <end position="1139"/>
    </location>
</feature>
<dbReference type="GO" id="GO:0007165">
    <property type="term" value="P:signal transduction"/>
    <property type="evidence" value="ECO:0007669"/>
    <property type="project" value="UniProtKB-KW"/>
</dbReference>
<dbReference type="Gene3D" id="1.10.287.950">
    <property type="entry name" value="Methyl-accepting chemotaxis protein"/>
    <property type="match status" value="1"/>
</dbReference>
<dbReference type="OrthoDB" id="419276at2"/>
<dbReference type="HOGENOM" id="CLU_000445_50_0_3"/>
<keyword evidence="1 3" id="KW-0807">Transducer</keyword>
<dbReference type="SUPFAM" id="SSF55781">
    <property type="entry name" value="GAF domain-like"/>
    <property type="match status" value="6"/>
</dbReference>
<dbReference type="InterPro" id="IPR016132">
    <property type="entry name" value="Phyto_chromo_attachment"/>
</dbReference>
<gene>
    <name evidence="9" type="ordered locus">Sta7437_2776</name>
</gene>
<dbReference type="SUPFAM" id="SSF58104">
    <property type="entry name" value="Methyl-accepting chemotaxis protein (MCP) signaling domain"/>
    <property type="match status" value="1"/>
</dbReference>
<feature type="domain" description="Phytochrome chromophore attachment site" evidence="6">
    <location>
        <begin position="798"/>
        <end position="963"/>
    </location>
</feature>
<proteinExistence type="inferred from homology"/>
<dbReference type="InterPro" id="IPR029016">
    <property type="entry name" value="GAF-like_dom_sf"/>
</dbReference>